<organism evidence="2 3">
    <name type="scientific">Phytophthora fragariae</name>
    <dbReference type="NCBI Taxonomy" id="53985"/>
    <lineage>
        <taxon>Eukaryota</taxon>
        <taxon>Sar</taxon>
        <taxon>Stramenopiles</taxon>
        <taxon>Oomycota</taxon>
        <taxon>Peronosporomycetes</taxon>
        <taxon>Peronosporales</taxon>
        <taxon>Peronosporaceae</taxon>
        <taxon>Phytophthora</taxon>
    </lineage>
</organism>
<dbReference type="Proteomes" id="UP000460718">
    <property type="component" value="Unassembled WGS sequence"/>
</dbReference>
<evidence type="ECO:0000313" key="3">
    <source>
        <dbReference type="Proteomes" id="UP000460718"/>
    </source>
</evidence>
<feature type="region of interest" description="Disordered" evidence="1">
    <location>
        <begin position="1"/>
        <end position="42"/>
    </location>
</feature>
<gene>
    <name evidence="2" type="ORF">PF011_g1067</name>
</gene>
<evidence type="ECO:0000313" key="2">
    <source>
        <dbReference type="EMBL" id="KAE9029466.1"/>
    </source>
</evidence>
<feature type="compositionally biased region" description="Acidic residues" evidence="1">
    <location>
        <begin position="18"/>
        <end position="27"/>
    </location>
</feature>
<evidence type="ECO:0000256" key="1">
    <source>
        <dbReference type="SAM" id="MobiDB-lite"/>
    </source>
</evidence>
<comment type="caution">
    <text evidence="2">The sequence shown here is derived from an EMBL/GenBank/DDBJ whole genome shotgun (WGS) entry which is preliminary data.</text>
</comment>
<name>A0A6A3MD89_9STRA</name>
<accession>A0A6A3MD89</accession>
<sequence length="168" mass="19275">MAAPVALTDASPEYGSELFDDSGDEEDLPRSQRSRLSRGDKTSTWHATPAVDIVRFLDVVSKAPHRCYLVEWDVTPLQLSWVWMKQLDKPSTRYMSKLVDEWKTSGATNLLPDLVTMEMWDAYEDTRLEAIQYGVSCDDVTEFFKHLQRHSVPLNYDVMLFQLQVPAS</sequence>
<proteinExistence type="predicted"/>
<protein>
    <submittedName>
        <fullName evidence="2">Uncharacterized protein</fullName>
    </submittedName>
</protein>
<dbReference type="EMBL" id="QXFW01000027">
    <property type="protein sequence ID" value="KAE9029466.1"/>
    <property type="molecule type" value="Genomic_DNA"/>
</dbReference>
<dbReference type="AlphaFoldDB" id="A0A6A3MD89"/>
<reference evidence="2 3" key="1">
    <citation type="submission" date="2018-09" db="EMBL/GenBank/DDBJ databases">
        <title>Genomic investigation of the strawberry pathogen Phytophthora fragariae indicates pathogenicity is determined by transcriptional variation in three key races.</title>
        <authorList>
            <person name="Adams T.M."/>
            <person name="Armitage A.D."/>
            <person name="Sobczyk M.K."/>
            <person name="Bates H.J."/>
            <person name="Dunwell J.M."/>
            <person name="Nellist C.F."/>
            <person name="Harrison R.J."/>
        </authorList>
    </citation>
    <scope>NUCLEOTIDE SEQUENCE [LARGE SCALE GENOMIC DNA]</scope>
    <source>
        <strain evidence="2 3">SCRP245</strain>
    </source>
</reference>